<keyword evidence="3" id="KW-1185">Reference proteome</keyword>
<dbReference type="EMBL" id="JACGCI010000018">
    <property type="protein sequence ID" value="KAF6758482.1"/>
    <property type="molecule type" value="Genomic_DNA"/>
</dbReference>
<accession>A0A8H6I5X8</accession>
<protein>
    <submittedName>
        <fullName evidence="2">Uncharacterized protein</fullName>
    </submittedName>
</protein>
<organism evidence="2 3">
    <name type="scientific">Ephemerocybe angulata</name>
    <dbReference type="NCBI Taxonomy" id="980116"/>
    <lineage>
        <taxon>Eukaryota</taxon>
        <taxon>Fungi</taxon>
        <taxon>Dikarya</taxon>
        <taxon>Basidiomycota</taxon>
        <taxon>Agaricomycotina</taxon>
        <taxon>Agaricomycetes</taxon>
        <taxon>Agaricomycetidae</taxon>
        <taxon>Agaricales</taxon>
        <taxon>Agaricineae</taxon>
        <taxon>Psathyrellaceae</taxon>
        <taxon>Ephemerocybe</taxon>
    </lineage>
</organism>
<dbReference type="Proteomes" id="UP000521943">
    <property type="component" value="Unassembled WGS sequence"/>
</dbReference>
<dbReference type="AlphaFoldDB" id="A0A8H6I5X8"/>
<name>A0A8H6I5X8_9AGAR</name>
<dbReference type="EMBL" id="JACGCI010000019">
    <property type="protein sequence ID" value="KAF6758375.1"/>
    <property type="molecule type" value="Genomic_DNA"/>
</dbReference>
<dbReference type="OrthoDB" id="2748942at2759"/>
<comment type="caution">
    <text evidence="2">The sequence shown here is derived from an EMBL/GenBank/DDBJ whole genome shotgun (WGS) entry which is preliminary data.</text>
</comment>
<sequence length="74" mass="8373">MCRWRQVCFVFQKCGCAIQQPDEEVLCDSPNCKFSPFHPKSCQLPACRKTCTQQRGYPQQHTVTVNAVCPNHGG</sequence>
<evidence type="ECO:0000313" key="1">
    <source>
        <dbReference type="EMBL" id="KAF6758375.1"/>
    </source>
</evidence>
<proteinExistence type="predicted"/>
<evidence type="ECO:0000313" key="2">
    <source>
        <dbReference type="EMBL" id="KAF6758482.1"/>
    </source>
</evidence>
<gene>
    <name evidence="2" type="ORF">DFP72DRAFT_173661</name>
    <name evidence="1" type="ORF">DFP72DRAFT_193539</name>
</gene>
<evidence type="ECO:0000313" key="3">
    <source>
        <dbReference type="Proteomes" id="UP000521943"/>
    </source>
</evidence>
<reference evidence="2 3" key="1">
    <citation type="submission" date="2020-07" db="EMBL/GenBank/DDBJ databases">
        <title>Comparative genomics of pyrophilous fungi reveals a link between fire events and developmental genes.</title>
        <authorList>
            <consortium name="DOE Joint Genome Institute"/>
            <person name="Steindorff A.S."/>
            <person name="Carver A."/>
            <person name="Calhoun S."/>
            <person name="Stillman K."/>
            <person name="Liu H."/>
            <person name="Lipzen A."/>
            <person name="Pangilinan J."/>
            <person name="Labutti K."/>
            <person name="Bruns T.D."/>
            <person name="Grigoriev I.V."/>
        </authorList>
    </citation>
    <scope>NUCLEOTIDE SEQUENCE [LARGE SCALE GENOMIC DNA]</scope>
    <source>
        <strain evidence="2 3">CBS 144469</strain>
    </source>
</reference>